<proteinExistence type="predicted"/>
<accession>A0AAP4A2Y8</accession>
<dbReference type="Pfam" id="PF23961">
    <property type="entry name" value="Phage_tail_terminator_9"/>
    <property type="match status" value="1"/>
</dbReference>
<feature type="domain" description="Phage neck terminator protein gp12-like" evidence="1">
    <location>
        <begin position="15"/>
        <end position="154"/>
    </location>
</feature>
<dbReference type="RefSeq" id="WP_279836178.1">
    <property type="nucleotide sequence ID" value="NZ_JARVWT010000016.1"/>
</dbReference>
<organism evidence="2 3">
    <name type="scientific">Paenibacillus polymyxa</name>
    <name type="common">Bacillus polymyxa</name>
    <dbReference type="NCBI Taxonomy" id="1406"/>
    <lineage>
        <taxon>Bacteria</taxon>
        <taxon>Bacillati</taxon>
        <taxon>Bacillota</taxon>
        <taxon>Bacilli</taxon>
        <taxon>Bacillales</taxon>
        <taxon>Paenibacillaceae</taxon>
        <taxon>Paenibacillus</taxon>
    </lineage>
</organism>
<comment type="caution">
    <text evidence="2">The sequence shown here is derived from an EMBL/GenBank/DDBJ whole genome shotgun (WGS) entry which is preliminary data.</text>
</comment>
<name>A0AAP4A2Y8_PAEPO</name>
<sequence>MIQYNDIRKVWSQGIKADLGVQVINMNSTAAVPSGPFLTYTFEGVGEGRGQPVYTQENNRLVQRETVEFTVSFMSSAEDHVTAVNIALRVQDWLRTIGRNQLKELDVVVSNIGPLDNRDIVVGNEWERRMGFDVDFRTTSVADQDLEYIEKVKIANKIIT</sequence>
<gene>
    <name evidence="2" type="ORF">QDS18_25750</name>
</gene>
<dbReference type="AlphaFoldDB" id="A0AAP4A2Y8"/>
<evidence type="ECO:0000259" key="1">
    <source>
        <dbReference type="Pfam" id="PF23961"/>
    </source>
</evidence>
<dbReference type="NCBIfam" id="NF047498">
    <property type="entry name" value="LIC_12616_fam"/>
    <property type="match status" value="1"/>
</dbReference>
<dbReference type="EMBL" id="JARVWT010000016">
    <property type="protein sequence ID" value="MDH2334282.1"/>
    <property type="molecule type" value="Genomic_DNA"/>
</dbReference>
<reference evidence="2" key="1">
    <citation type="submission" date="2023-04" db="EMBL/GenBank/DDBJ databases">
        <title>Uncovering the Secrets of Slow-Growing Bacteria in Tropical Savanna Soil through Cultivation and Genomic Analysis.</title>
        <authorList>
            <person name="Goncalves O.S."/>
            <person name="Santana M.F."/>
        </authorList>
    </citation>
    <scope>NUCLEOTIDE SEQUENCE</scope>
    <source>
        <strain evidence="2">ANTI</strain>
    </source>
</reference>
<protein>
    <recommendedName>
        <fullName evidence="1">Phage neck terminator protein gp12-like domain-containing protein</fullName>
    </recommendedName>
</protein>
<evidence type="ECO:0000313" key="3">
    <source>
        <dbReference type="Proteomes" id="UP001229409"/>
    </source>
</evidence>
<dbReference type="InterPro" id="IPR057087">
    <property type="entry name" value="Gp12-like"/>
</dbReference>
<dbReference type="Proteomes" id="UP001229409">
    <property type="component" value="Unassembled WGS sequence"/>
</dbReference>
<evidence type="ECO:0000313" key="2">
    <source>
        <dbReference type="EMBL" id="MDH2334282.1"/>
    </source>
</evidence>